<dbReference type="SUPFAM" id="SSF160935">
    <property type="entry name" value="VPA0735-like"/>
    <property type="match status" value="1"/>
</dbReference>
<proteinExistence type="predicted"/>
<dbReference type="Proteomes" id="UP000653358">
    <property type="component" value="Unassembled WGS sequence"/>
</dbReference>
<dbReference type="Gene3D" id="2.60.40.1610">
    <property type="entry name" value="Domain of unknown function DUF1254"/>
    <property type="match status" value="1"/>
</dbReference>
<accession>A0ABR6WN36</accession>
<evidence type="ECO:0000259" key="2">
    <source>
        <dbReference type="Pfam" id="PF06742"/>
    </source>
</evidence>
<organism evidence="4 5">
    <name type="scientific">Acetobacterium tundrae</name>
    <dbReference type="NCBI Taxonomy" id="132932"/>
    <lineage>
        <taxon>Bacteria</taxon>
        <taxon>Bacillati</taxon>
        <taxon>Bacillota</taxon>
        <taxon>Clostridia</taxon>
        <taxon>Eubacteriales</taxon>
        <taxon>Eubacteriaceae</taxon>
        <taxon>Acetobacterium</taxon>
    </lineage>
</organism>
<sequence>MKKPVLFLCLLVGLSLISGCTQNKTADKTNTDTKWDTIYDAYVYAFPLVMVNATKEKMTNTVEPTTTQAPINQLFHSRNLANASAKDVVTLNTDTLYSQAFLDLSDKAMVFVMPQSDRFCSGEIMDAYTNAIKIVGSGSDTPEQTTYLLTGPNYTGDIPENMTQVSMPTTMGWIIGRILSYGEADLENVYAIQSQMQLIPLENYLSGETYTPPQGTYSADNDFIPVDEVLAMTPTDFFNTANELMTANPPTAADEALIKKISVIGVGPGLHFDASVLGDSGASNWKTMMNNLQSTLTKDSQKFLVTWNNWKFFGEPVAEFGTEYDYRALIALNGLGANPVSVAIYPNANTDSNGDTLSGTNYYTIHFDKGALPLVKDKGFWSITAYDSNNFLIDNPINRYSINDRSAVTYNEDGSLDILLQTQAPEDATLSNNWLPITDGDFHLYLRVYLPQDSVLKGEWTPPSITKTN</sequence>
<dbReference type="InterPro" id="IPR010679">
    <property type="entry name" value="DUF1254"/>
</dbReference>
<dbReference type="RefSeq" id="WP_148605783.1">
    <property type="nucleotide sequence ID" value="NZ_RXYB01000025.1"/>
</dbReference>
<evidence type="ECO:0000313" key="4">
    <source>
        <dbReference type="EMBL" id="MBC3797925.1"/>
    </source>
</evidence>
<feature type="domain" description="DUF1254" evidence="3">
    <location>
        <begin position="71"/>
        <end position="200"/>
    </location>
</feature>
<name>A0ABR6WN36_9FIRM</name>
<feature type="domain" description="DUF1214" evidence="2">
    <location>
        <begin position="343"/>
        <end position="452"/>
    </location>
</feature>
<dbReference type="Pfam" id="PF06863">
    <property type="entry name" value="DUF1254"/>
    <property type="match status" value="1"/>
</dbReference>
<evidence type="ECO:0000256" key="1">
    <source>
        <dbReference type="SAM" id="SignalP"/>
    </source>
</evidence>
<keyword evidence="5" id="KW-1185">Reference proteome</keyword>
<dbReference type="PANTHER" id="PTHR36509">
    <property type="entry name" value="BLL3101 PROTEIN"/>
    <property type="match status" value="1"/>
</dbReference>
<feature type="signal peptide" evidence="1">
    <location>
        <begin position="1"/>
        <end position="23"/>
    </location>
</feature>
<gene>
    <name evidence="4" type="ORF">GH807_12810</name>
</gene>
<dbReference type="PANTHER" id="PTHR36509:SF2">
    <property type="entry name" value="BLL3101 PROTEIN"/>
    <property type="match status" value="1"/>
</dbReference>
<evidence type="ECO:0000313" key="5">
    <source>
        <dbReference type="Proteomes" id="UP000653358"/>
    </source>
</evidence>
<comment type="caution">
    <text evidence="4">The sequence shown here is derived from an EMBL/GenBank/DDBJ whole genome shotgun (WGS) entry which is preliminary data.</text>
</comment>
<dbReference type="Gene3D" id="2.60.120.600">
    <property type="entry name" value="Domain of unknown function DUF1214, C-terminal domain"/>
    <property type="match status" value="1"/>
</dbReference>
<keyword evidence="1" id="KW-0732">Signal</keyword>
<dbReference type="InterPro" id="IPR010621">
    <property type="entry name" value="DUF1214"/>
</dbReference>
<dbReference type="InterPro" id="IPR037049">
    <property type="entry name" value="DUF1214_C_sf"/>
</dbReference>
<evidence type="ECO:0000259" key="3">
    <source>
        <dbReference type="Pfam" id="PF06863"/>
    </source>
</evidence>
<reference evidence="4 5" key="1">
    <citation type="journal article" date="2020" name="mSystems">
        <title>Defining Genomic and Predicted Metabolic Features of the Acetobacterium Genus.</title>
        <authorList>
            <person name="Ross D.E."/>
            <person name="Marshall C.W."/>
            <person name="Gulliver D."/>
            <person name="May H.D."/>
            <person name="Norman R.S."/>
        </authorList>
    </citation>
    <scope>NUCLEOTIDE SEQUENCE [LARGE SCALE GENOMIC DNA]</scope>
    <source>
        <strain evidence="4 5">DSM 9173</strain>
    </source>
</reference>
<dbReference type="EMBL" id="WJBB01000017">
    <property type="protein sequence ID" value="MBC3797925.1"/>
    <property type="molecule type" value="Genomic_DNA"/>
</dbReference>
<dbReference type="Pfam" id="PF06742">
    <property type="entry name" value="DUF1214"/>
    <property type="match status" value="1"/>
</dbReference>
<protein>
    <submittedName>
        <fullName evidence="4">DUF1254 domain-containing protein</fullName>
    </submittedName>
</protein>
<dbReference type="PROSITE" id="PS51257">
    <property type="entry name" value="PROKAR_LIPOPROTEIN"/>
    <property type="match status" value="1"/>
</dbReference>
<feature type="chain" id="PRO_5047523784" evidence="1">
    <location>
        <begin position="24"/>
        <end position="469"/>
    </location>
</feature>
<dbReference type="InterPro" id="IPR037050">
    <property type="entry name" value="DUF1254_sf"/>
</dbReference>